<evidence type="ECO:0000313" key="3">
    <source>
        <dbReference type="Proteomes" id="UP000053676"/>
    </source>
</evidence>
<organism evidence="2 3">
    <name type="scientific">Necator americanus</name>
    <name type="common">Human hookworm</name>
    <dbReference type="NCBI Taxonomy" id="51031"/>
    <lineage>
        <taxon>Eukaryota</taxon>
        <taxon>Metazoa</taxon>
        <taxon>Ecdysozoa</taxon>
        <taxon>Nematoda</taxon>
        <taxon>Chromadorea</taxon>
        <taxon>Rhabditida</taxon>
        <taxon>Rhabditina</taxon>
        <taxon>Rhabditomorpha</taxon>
        <taxon>Strongyloidea</taxon>
        <taxon>Ancylostomatidae</taxon>
        <taxon>Bunostominae</taxon>
        <taxon>Necator</taxon>
    </lineage>
</organism>
<protein>
    <submittedName>
        <fullName evidence="2">Uncharacterized protein</fullName>
    </submittedName>
</protein>
<dbReference type="KEGG" id="nai:NECAME_07452"/>
<proteinExistence type="predicted"/>
<name>W2TNT3_NECAM</name>
<accession>W2TNT3</accession>
<evidence type="ECO:0000313" key="2">
    <source>
        <dbReference type="EMBL" id="ETN83334.1"/>
    </source>
</evidence>
<dbReference type="OrthoDB" id="5865144at2759"/>
<evidence type="ECO:0000256" key="1">
    <source>
        <dbReference type="SAM" id="MobiDB-lite"/>
    </source>
</evidence>
<dbReference type="AlphaFoldDB" id="W2TNT3"/>
<sequence>MANVSGSLKTKKFFVCNRECLYLPKQRSTPRDQIDSFSPTGLDPTNSPELSPLDFSVWGFMEEEPRNRNKGDWNVPVHDKRPVGSSGRTLAHVPHEVKTMWLIVDDDNCRNGFLIYGLDGQFTDIKDKSEIAYGFRSEATR</sequence>
<dbReference type="EMBL" id="KI658235">
    <property type="protein sequence ID" value="ETN83334.1"/>
    <property type="molecule type" value="Genomic_DNA"/>
</dbReference>
<reference evidence="3" key="1">
    <citation type="journal article" date="2014" name="Nat. Genet.">
        <title>Genome of the human hookworm Necator americanus.</title>
        <authorList>
            <person name="Tang Y.T."/>
            <person name="Gao X."/>
            <person name="Rosa B.A."/>
            <person name="Abubucker S."/>
            <person name="Hallsworth-Pepin K."/>
            <person name="Martin J."/>
            <person name="Tyagi R."/>
            <person name="Heizer E."/>
            <person name="Zhang X."/>
            <person name="Bhonagiri-Palsikar V."/>
            <person name="Minx P."/>
            <person name="Warren W.C."/>
            <person name="Wang Q."/>
            <person name="Zhan B."/>
            <person name="Hotez P.J."/>
            <person name="Sternberg P.W."/>
            <person name="Dougall A."/>
            <person name="Gaze S.T."/>
            <person name="Mulvenna J."/>
            <person name="Sotillo J."/>
            <person name="Ranganathan S."/>
            <person name="Rabelo E.M."/>
            <person name="Wilson R.K."/>
            <person name="Felgner P.L."/>
            <person name="Bethony J."/>
            <person name="Hawdon J.M."/>
            <person name="Gasser R.B."/>
            <person name="Loukas A."/>
            <person name="Mitreva M."/>
        </authorList>
    </citation>
    <scope>NUCLEOTIDE SEQUENCE [LARGE SCALE GENOMIC DNA]</scope>
</reference>
<feature type="region of interest" description="Disordered" evidence="1">
    <location>
        <begin position="27"/>
        <end position="50"/>
    </location>
</feature>
<dbReference type="Proteomes" id="UP000053676">
    <property type="component" value="Unassembled WGS sequence"/>
</dbReference>
<gene>
    <name evidence="2" type="ORF">NECAME_07452</name>
</gene>
<feature type="compositionally biased region" description="Polar residues" evidence="1">
    <location>
        <begin position="35"/>
        <end position="49"/>
    </location>
</feature>
<feature type="compositionally biased region" description="Basic and acidic residues" evidence="1">
    <location>
        <begin position="67"/>
        <end position="82"/>
    </location>
</feature>
<keyword evidence="3" id="KW-1185">Reference proteome</keyword>
<feature type="region of interest" description="Disordered" evidence="1">
    <location>
        <begin position="67"/>
        <end position="89"/>
    </location>
</feature>